<proteinExistence type="predicted"/>
<reference evidence="1" key="1">
    <citation type="journal article" date="2015" name="Nature">
        <title>Complex archaea that bridge the gap between prokaryotes and eukaryotes.</title>
        <authorList>
            <person name="Spang A."/>
            <person name="Saw J.H."/>
            <person name="Jorgensen S.L."/>
            <person name="Zaremba-Niedzwiedzka K."/>
            <person name="Martijn J."/>
            <person name="Lind A.E."/>
            <person name="van Eijk R."/>
            <person name="Schleper C."/>
            <person name="Guy L."/>
            <person name="Ettema T.J."/>
        </authorList>
    </citation>
    <scope>NUCLEOTIDE SEQUENCE</scope>
</reference>
<sequence>MIDPERDEITLKTFKKQKVMTVSQLADLLHSSVPTVHNRLRIWQAYTSYNKNGRYYTLPTIPKFDGHGLWKYKGSFFSKHGNLKKTVIQLVKSSPMGLEGSEIGRLLDLTPRSFMSHFRKMDGLCRERFEGRFIYFSDEEAVLLNQKQRLKKALEKRRATVPSATDAVLVLAELIKHPGSNSEDCSERLKRRGIDIAPEAIRNLLDYHGIKKTPATS</sequence>
<organism evidence="1">
    <name type="scientific">marine sediment metagenome</name>
    <dbReference type="NCBI Taxonomy" id="412755"/>
    <lineage>
        <taxon>unclassified sequences</taxon>
        <taxon>metagenomes</taxon>
        <taxon>ecological metagenomes</taxon>
    </lineage>
</organism>
<protein>
    <submittedName>
        <fullName evidence="1">Uncharacterized protein</fullName>
    </submittedName>
</protein>
<gene>
    <name evidence="1" type="ORF">LCGC14_1546060</name>
</gene>
<dbReference type="AlphaFoldDB" id="A0A0F9L7S7"/>
<accession>A0A0F9L7S7</accession>
<name>A0A0F9L7S7_9ZZZZ</name>
<dbReference type="EMBL" id="LAZR01011756">
    <property type="protein sequence ID" value="KKM60020.1"/>
    <property type="molecule type" value="Genomic_DNA"/>
</dbReference>
<evidence type="ECO:0000313" key="1">
    <source>
        <dbReference type="EMBL" id="KKM60020.1"/>
    </source>
</evidence>
<comment type="caution">
    <text evidence="1">The sequence shown here is derived from an EMBL/GenBank/DDBJ whole genome shotgun (WGS) entry which is preliminary data.</text>
</comment>